<protein>
    <recommendedName>
        <fullName evidence="1">Restriction endonuclease type IV Mrr domain-containing protein</fullName>
    </recommendedName>
</protein>
<dbReference type="GO" id="GO:0003677">
    <property type="term" value="F:DNA binding"/>
    <property type="evidence" value="ECO:0007669"/>
    <property type="project" value="InterPro"/>
</dbReference>
<dbReference type="GO" id="GO:0004519">
    <property type="term" value="F:endonuclease activity"/>
    <property type="evidence" value="ECO:0007669"/>
    <property type="project" value="InterPro"/>
</dbReference>
<evidence type="ECO:0000259" key="1">
    <source>
        <dbReference type="Pfam" id="PF04471"/>
    </source>
</evidence>
<keyword evidence="3" id="KW-1185">Reference proteome</keyword>
<gene>
    <name evidence="2" type="ORF">D1B31_18195</name>
</gene>
<dbReference type="GO" id="GO:0009307">
    <property type="term" value="P:DNA restriction-modification system"/>
    <property type="evidence" value="ECO:0007669"/>
    <property type="project" value="InterPro"/>
</dbReference>
<organism evidence="2 3">
    <name type="scientific">Neobacillus notoginsengisoli</name>
    <dbReference type="NCBI Taxonomy" id="1578198"/>
    <lineage>
        <taxon>Bacteria</taxon>
        <taxon>Bacillati</taxon>
        <taxon>Bacillota</taxon>
        <taxon>Bacilli</taxon>
        <taxon>Bacillales</taxon>
        <taxon>Bacillaceae</taxon>
        <taxon>Neobacillus</taxon>
    </lineage>
</organism>
<dbReference type="AlphaFoldDB" id="A0A417YQ69"/>
<dbReference type="Proteomes" id="UP000284416">
    <property type="component" value="Unassembled WGS sequence"/>
</dbReference>
<evidence type="ECO:0000313" key="2">
    <source>
        <dbReference type="EMBL" id="RHW36019.1"/>
    </source>
</evidence>
<dbReference type="Pfam" id="PF04471">
    <property type="entry name" value="Mrr_cat"/>
    <property type="match status" value="1"/>
</dbReference>
<accession>A0A417YQ69</accession>
<dbReference type="EMBL" id="QWEG01000012">
    <property type="protein sequence ID" value="RHW36019.1"/>
    <property type="molecule type" value="Genomic_DNA"/>
</dbReference>
<name>A0A417YQ69_9BACI</name>
<reference evidence="2 3" key="1">
    <citation type="journal article" date="2017" name="Int. J. Syst. Evol. Microbiol.">
        <title>Bacillus notoginsengisoli sp. nov., a novel bacterium isolated from the rhizosphere of Panax notoginseng.</title>
        <authorList>
            <person name="Zhang M.Y."/>
            <person name="Cheng J."/>
            <person name="Cai Y."/>
            <person name="Zhang T.Y."/>
            <person name="Wu Y.Y."/>
            <person name="Manikprabhu D."/>
            <person name="Li W.J."/>
            <person name="Zhang Y.X."/>
        </authorList>
    </citation>
    <scope>NUCLEOTIDE SEQUENCE [LARGE SCALE GENOMIC DNA]</scope>
    <source>
        <strain evidence="2 3">JCM 30743</strain>
    </source>
</reference>
<feature type="domain" description="Restriction endonuclease type IV Mrr" evidence="1">
    <location>
        <begin position="3"/>
        <end position="31"/>
    </location>
</feature>
<comment type="caution">
    <text evidence="2">The sequence shown here is derived from an EMBL/GenBank/DDBJ whole genome shotgun (WGS) entry which is preliminary data.</text>
</comment>
<evidence type="ECO:0000313" key="3">
    <source>
        <dbReference type="Proteomes" id="UP000284416"/>
    </source>
</evidence>
<dbReference type="InterPro" id="IPR007560">
    <property type="entry name" value="Restrct_endonuc_IV_Mrr"/>
</dbReference>
<sequence>MGVTNSFLTKNAKKLAESNKVKIIEREELIEIG</sequence>
<proteinExistence type="predicted"/>